<dbReference type="Proteomes" id="UP000824782">
    <property type="component" value="Unassembled WGS sequence"/>
</dbReference>
<dbReference type="AlphaFoldDB" id="A0AAV7B204"/>
<keyword evidence="2" id="KW-1185">Reference proteome</keyword>
<comment type="caution">
    <text evidence="1">The sequence shown here is derived from an EMBL/GenBank/DDBJ whole genome shotgun (WGS) entry which is preliminary data.</text>
</comment>
<protein>
    <submittedName>
        <fullName evidence="1">Uncharacterized protein</fullName>
    </submittedName>
</protein>
<proteinExistence type="predicted"/>
<evidence type="ECO:0000313" key="2">
    <source>
        <dbReference type="Proteomes" id="UP000824782"/>
    </source>
</evidence>
<evidence type="ECO:0000313" key="1">
    <source>
        <dbReference type="EMBL" id="KAG8565626.1"/>
    </source>
</evidence>
<organism evidence="1 2">
    <name type="scientific">Engystomops pustulosus</name>
    <name type="common">Tungara frog</name>
    <name type="synonym">Physalaemus pustulosus</name>
    <dbReference type="NCBI Taxonomy" id="76066"/>
    <lineage>
        <taxon>Eukaryota</taxon>
        <taxon>Metazoa</taxon>
        <taxon>Chordata</taxon>
        <taxon>Craniata</taxon>
        <taxon>Vertebrata</taxon>
        <taxon>Euteleostomi</taxon>
        <taxon>Amphibia</taxon>
        <taxon>Batrachia</taxon>
        <taxon>Anura</taxon>
        <taxon>Neobatrachia</taxon>
        <taxon>Hyloidea</taxon>
        <taxon>Leptodactylidae</taxon>
        <taxon>Leiuperinae</taxon>
        <taxon>Engystomops</taxon>
    </lineage>
</organism>
<sequence length="85" mass="9451">MGKETLQSSHAEAELHCLWRQSMLGDGEQRGAVCYSRLQIHSINLLCREGRGATGGPQIHITPAGALTYICRKYLPALCIVYIYM</sequence>
<accession>A0AAV7B204</accession>
<dbReference type="EMBL" id="WNYA01000006">
    <property type="protein sequence ID" value="KAG8565626.1"/>
    <property type="molecule type" value="Genomic_DNA"/>
</dbReference>
<name>A0AAV7B204_ENGPU</name>
<reference evidence="1" key="1">
    <citation type="thesis" date="2020" institute="ProQuest LLC" country="789 East Eisenhower Parkway, Ann Arbor, MI, USA">
        <title>Comparative Genomics and Chromosome Evolution.</title>
        <authorList>
            <person name="Mudd A.B."/>
        </authorList>
    </citation>
    <scope>NUCLEOTIDE SEQUENCE</scope>
    <source>
        <strain evidence="1">237g6f4</strain>
        <tissue evidence="1">Blood</tissue>
    </source>
</reference>
<gene>
    <name evidence="1" type="ORF">GDO81_012928</name>
</gene>